<accession>A0AA45V8U1</accession>
<feature type="domain" description="DNA helicase Pif1-like DEAD-box helicase" evidence="1">
    <location>
        <begin position="16"/>
        <end position="72"/>
    </location>
</feature>
<dbReference type="AlphaFoldDB" id="A0AA45V8U1"/>
<keyword evidence="2" id="KW-0067">ATP-binding</keyword>
<dbReference type="EMBL" id="FNRW01000005">
    <property type="protein sequence ID" value="SEB63254.1"/>
    <property type="molecule type" value="Genomic_DNA"/>
</dbReference>
<dbReference type="GO" id="GO:0006281">
    <property type="term" value="P:DNA repair"/>
    <property type="evidence" value="ECO:0007669"/>
    <property type="project" value="InterPro"/>
</dbReference>
<dbReference type="RefSeq" id="WP_013582687.1">
    <property type="nucleotide sequence ID" value="NZ_FNRW01000005.1"/>
</dbReference>
<gene>
    <name evidence="2" type="ORF">SAMN04489748_1604</name>
</gene>
<dbReference type="SUPFAM" id="SSF52540">
    <property type="entry name" value="P-loop containing nucleoside triphosphate hydrolases"/>
    <property type="match status" value="1"/>
</dbReference>
<comment type="caution">
    <text evidence="2">The sequence shown here is derived from an EMBL/GenBank/DDBJ whole genome shotgun (WGS) entry which is preliminary data.</text>
</comment>
<dbReference type="Gene3D" id="3.40.50.300">
    <property type="entry name" value="P-loop containing nucleotide triphosphate hydrolases"/>
    <property type="match status" value="1"/>
</dbReference>
<dbReference type="GO" id="GO:0000723">
    <property type="term" value="P:telomere maintenance"/>
    <property type="evidence" value="ECO:0007669"/>
    <property type="project" value="InterPro"/>
</dbReference>
<keyword evidence="2" id="KW-0378">Hydrolase</keyword>
<protein>
    <submittedName>
        <fullName evidence="2">PIF1-like helicase</fullName>
    </submittedName>
</protein>
<dbReference type="Pfam" id="PF05970">
    <property type="entry name" value="PIF1"/>
    <property type="match status" value="1"/>
</dbReference>
<proteinExistence type="predicted"/>
<name>A0AA45V8U1_BIFLN</name>
<dbReference type="InterPro" id="IPR027417">
    <property type="entry name" value="P-loop_NTPase"/>
</dbReference>
<organism evidence="2 3">
    <name type="scientific">Bifidobacterium longum</name>
    <dbReference type="NCBI Taxonomy" id="216816"/>
    <lineage>
        <taxon>Bacteria</taxon>
        <taxon>Bacillati</taxon>
        <taxon>Actinomycetota</taxon>
        <taxon>Actinomycetes</taxon>
        <taxon>Bifidobacteriales</taxon>
        <taxon>Bifidobacteriaceae</taxon>
        <taxon>Bifidobacterium</taxon>
    </lineage>
</organism>
<dbReference type="InterPro" id="IPR010285">
    <property type="entry name" value="DNA_helicase_pif1-like_DEAD"/>
</dbReference>
<evidence type="ECO:0000313" key="3">
    <source>
        <dbReference type="Proteomes" id="UP000182842"/>
    </source>
</evidence>
<evidence type="ECO:0000313" key="2">
    <source>
        <dbReference type="EMBL" id="SEB63254.1"/>
    </source>
</evidence>
<evidence type="ECO:0000259" key="1">
    <source>
        <dbReference type="Pfam" id="PF05970"/>
    </source>
</evidence>
<dbReference type="GeneID" id="69578221"/>
<reference evidence="2 3" key="1">
    <citation type="submission" date="2016-10" db="EMBL/GenBank/DDBJ databases">
        <authorList>
            <person name="Varghese N."/>
            <person name="Submissions S."/>
        </authorList>
    </citation>
    <scope>NUCLEOTIDE SEQUENCE [LARGE SCALE GENOMIC DNA]</scope>
    <source>
        <strain evidence="2 3">DSM 20219</strain>
    </source>
</reference>
<dbReference type="Proteomes" id="UP000182842">
    <property type="component" value="Unassembled WGS sequence"/>
</dbReference>
<sequence>MTEDLTFDAKALAMLSEPQGVSILTGKAGTGKSTLVNHWRSTIAPRNTLTLAPTGIAALNVNGTTIHRFIHAKPGVTPAEAARKGRENARDPLYRMLGAVCVQ</sequence>
<keyword evidence="2" id="KW-0347">Helicase</keyword>
<dbReference type="GO" id="GO:0003678">
    <property type="term" value="F:DNA helicase activity"/>
    <property type="evidence" value="ECO:0007669"/>
    <property type="project" value="InterPro"/>
</dbReference>
<keyword evidence="2" id="KW-0547">Nucleotide-binding</keyword>